<dbReference type="EMBL" id="SRLC01000002">
    <property type="protein sequence ID" value="TGE22150.1"/>
    <property type="molecule type" value="Genomic_DNA"/>
</dbReference>
<evidence type="ECO:0000256" key="1">
    <source>
        <dbReference type="SAM" id="MobiDB-lite"/>
    </source>
</evidence>
<sequence length="103" mass="11625">MLQEDTQDTYPSSSAPYSGTFVARSPADYTLVKDLIQQVPADLLREKSTVIGSPDAGDWGGYYVEVTQAGQRRFWLIDTQKRNLPAYLHAFVDTLEVRLDKLQ</sequence>
<accession>A0A4Z0PWJ4</accession>
<evidence type="ECO:0000313" key="2">
    <source>
        <dbReference type="EMBL" id="TGE22150.1"/>
    </source>
</evidence>
<keyword evidence="3" id="KW-1185">Reference proteome</keyword>
<comment type="caution">
    <text evidence="2">The sequence shown here is derived from an EMBL/GenBank/DDBJ whole genome shotgun (WGS) entry which is preliminary data.</text>
</comment>
<name>A0A4Z0PWJ4_9BACT</name>
<feature type="region of interest" description="Disordered" evidence="1">
    <location>
        <begin position="1"/>
        <end position="21"/>
    </location>
</feature>
<dbReference type="OrthoDB" id="5522116at2"/>
<reference evidence="2 3" key="1">
    <citation type="submission" date="2019-04" db="EMBL/GenBank/DDBJ databases">
        <authorList>
            <person name="Feng G."/>
            <person name="Zhang J."/>
            <person name="Zhu H."/>
        </authorList>
    </citation>
    <scope>NUCLEOTIDE SEQUENCE [LARGE SCALE GENOMIC DNA]</scope>
    <source>
        <strain evidence="2 3">JCM 31653</strain>
    </source>
</reference>
<gene>
    <name evidence="2" type="ORF">E5K00_18045</name>
</gene>
<evidence type="ECO:0000313" key="3">
    <source>
        <dbReference type="Proteomes" id="UP000297549"/>
    </source>
</evidence>
<feature type="compositionally biased region" description="Polar residues" evidence="1">
    <location>
        <begin position="8"/>
        <end position="17"/>
    </location>
</feature>
<dbReference type="AlphaFoldDB" id="A0A4Z0PWJ4"/>
<protein>
    <submittedName>
        <fullName evidence="2">Uncharacterized protein</fullName>
    </submittedName>
</protein>
<proteinExistence type="predicted"/>
<dbReference type="Proteomes" id="UP000297549">
    <property type="component" value="Unassembled WGS sequence"/>
</dbReference>
<organism evidence="2 3">
    <name type="scientific">Hymenobacter aquaticus</name>
    <dbReference type="NCBI Taxonomy" id="1867101"/>
    <lineage>
        <taxon>Bacteria</taxon>
        <taxon>Pseudomonadati</taxon>
        <taxon>Bacteroidota</taxon>
        <taxon>Cytophagia</taxon>
        <taxon>Cytophagales</taxon>
        <taxon>Hymenobacteraceae</taxon>
        <taxon>Hymenobacter</taxon>
    </lineage>
</organism>
<dbReference type="RefSeq" id="WP_135464670.1">
    <property type="nucleotide sequence ID" value="NZ_SRLC01000002.1"/>
</dbReference>